<evidence type="ECO:0000313" key="4">
    <source>
        <dbReference type="Proteomes" id="UP000600565"/>
    </source>
</evidence>
<feature type="domain" description="CAAX prenyl protease 2/Lysostaphin resistance protein A-like" evidence="2">
    <location>
        <begin position="133"/>
        <end position="220"/>
    </location>
</feature>
<keyword evidence="1" id="KW-0812">Transmembrane</keyword>
<dbReference type="PANTHER" id="PTHR43592:SF15">
    <property type="entry name" value="CAAX AMINO TERMINAL PROTEASE FAMILY PROTEIN"/>
    <property type="match status" value="1"/>
</dbReference>
<keyword evidence="3" id="KW-0645">Protease</keyword>
<keyword evidence="1" id="KW-1133">Transmembrane helix</keyword>
<feature type="transmembrane region" description="Helical" evidence="1">
    <location>
        <begin position="247"/>
        <end position="265"/>
    </location>
</feature>
<feature type="transmembrane region" description="Helical" evidence="1">
    <location>
        <begin position="40"/>
        <end position="57"/>
    </location>
</feature>
<gene>
    <name evidence="3" type="ORF">H9632_10355</name>
</gene>
<feature type="transmembrane region" description="Helical" evidence="1">
    <location>
        <begin position="127"/>
        <end position="148"/>
    </location>
</feature>
<evidence type="ECO:0000313" key="3">
    <source>
        <dbReference type="EMBL" id="MBD8033472.1"/>
    </source>
</evidence>
<dbReference type="GO" id="GO:0008237">
    <property type="term" value="F:metallopeptidase activity"/>
    <property type="evidence" value="ECO:0007669"/>
    <property type="project" value="UniProtKB-KW"/>
</dbReference>
<evidence type="ECO:0000259" key="2">
    <source>
        <dbReference type="Pfam" id="PF02517"/>
    </source>
</evidence>
<dbReference type="Proteomes" id="UP000600565">
    <property type="component" value="Unassembled WGS sequence"/>
</dbReference>
<protein>
    <submittedName>
        <fullName evidence="3">CPBP family intramembrane metalloprotease</fullName>
    </submittedName>
</protein>
<accession>A0ABR8XNG5</accession>
<comment type="caution">
    <text evidence="3">The sequence shown here is derived from an EMBL/GenBank/DDBJ whole genome shotgun (WGS) entry which is preliminary data.</text>
</comment>
<dbReference type="RefSeq" id="WP_191704022.1">
    <property type="nucleotide sequence ID" value="NZ_JACSPW010000008.1"/>
</dbReference>
<dbReference type="InterPro" id="IPR003675">
    <property type="entry name" value="Rce1/LyrA-like_dom"/>
</dbReference>
<feature type="transmembrane region" description="Helical" evidence="1">
    <location>
        <begin position="78"/>
        <end position="107"/>
    </location>
</feature>
<keyword evidence="1" id="KW-0472">Membrane</keyword>
<sequence length="290" mass="34128">MDYTELKKFKMRYFILFAIFLFIASIVLVFAVDFPESEQWITFIMSICFLVYIVYQTKKWNFTYNEQPMNTIMSKGRWARYLSITTCFQLITVVFTTIVVTLLYLMFEELLQNLFLFDPMIDLEEVQPSLLVYILFFINICILAPIYEELLFRGILLRRFTLRWSPQKSIIISSIIFGIIHLNPINVVFAFALGCVLGYAYLKTKNIFVPMLLHSFSNFLAFLQYVYTNQTAELDLPSTEEAQRELLMNGVLFIVLAVVIVILLVKYYKRFRQLKNPPPKVEEQGELDSI</sequence>
<reference evidence="3 4" key="1">
    <citation type="submission" date="2020-08" db="EMBL/GenBank/DDBJ databases">
        <title>A Genomic Blueprint of the Chicken Gut Microbiome.</title>
        <authorList>
            <person name="Gilroy R."/>
            <person name="Ravi A."/>
            <person name="Getino M."/>
            <person name="Pursley I."/>
            <person name="Horton D.L."/>
            <person name="Alikhan N.-F."/>
            <person name="Baker D."/>
            <person name="Gharbi K."/>
            <person name="Hall N."/>
            <person name="Watson M."/>
            <person name="Adriaenssens E.M."/>
            <person name="Foster-Nyarko E."/>
            <person name="Jarju S."/>
            <person name="Secka A."/>
            <person name="Antonio M."/>
            <person name="Oren A."/>
            <person name="Chaudhuri R."/>
            <person name="La Ragione R.M."/>
            <person name="Hildebrand F."/>
            <person name="Pallen M.J."/>
        </authorList>
    </citation>
    <scope>NUCLEOTIDE SEQUENCE [LARGE SCALE GENOMIC DNA]</scope>
    <source>
        <strain evidence="3 4">Sa1YVA6</strain>
    </source>
</reference>
<keyword evidence="3" id="KW-0482">Metalloprotease</keyword>
<dbReference type="PANTHER" id="PTHR43592">
    <property type="entry name" value="CAAX AMINO TERMINAL PROTEASE"/>
    <property type="match status" value="1"/>
</dbReference>
<organism evidence="3 4">
    <name type="scientific">Solibacillus merdavium</name>
    <dbReference type="NCBI Taxonomy" id="2762218"/>
    <lineage>
        <taxon>Bacteria</taxon>
        <taxon>Bacillati</taxon>
        <taxon>Bacillota</taxon>
        <taxon>Bacilli</taxon>
        <taxon>Bacillales</taxon>
        <taxon>Caryophanaceae</taxon>
        <taxon>Solibacillus</taxon>
    </lineage>
</organism>
<keyword evidence="4" id="KW-1185">Reference proteome</keyword>
<dbReference type="Pfam" id="PF02517">
    <property type="entry name" value="Rce1-like"/>
    <property type="match status" value="1"/>
</dbReference>
<feature type="transmembrane region" description="Helical" evidence="1">
    <location>
        <begin position="12"/>
        <end position="34"/>
    </location>
</feature>
<name>A0ABR8XNG5_9BACL</name>
<evidence type="ECO:0000256" key="1">
    <source>
        <dbReference type="SAM" id="Phobius"/>
    </source>
</evidence>
<dbReference type="EMBL" id="JACSPW010000008">
    <property type="protein sequence ID" value="MBD8033472.1"/>
    <property type="molecule type" value="Genomic_DNA"/>
</dbReference>
<keyword evidence="3" id="KW-0378">Hydrolase</keyword>
<proteinExistence type="predicted"/>